<dbReference type="AlphaFoldDB" id="A0A0V0YRX3"/>
<reference evidence="1 2" key="1">
    <citation type="submission" date="2015-01" db="EMBL/GenBank/DDBJ databases">
        <title>Evolution of Trichinella species and genotypes.</title>
        <authorList>
            <person name="Korhonen P.K."/>
            <person name="Edoardo P."/>
            <person name="Giuseppe L.R."/>
            <person name="Gasser R.B."/>
        </authorList>
    </citation>
    <scope>NUCLEOTIDE SEQUENCE [LARGE SCALE GENOMIC DNA]</scope>
    <source>
        <strain evidence="1">ISS3</strain>
    </source>
</reference>
<evidence type="ECO:0000313" key="2">
    <source>
        <dbReference type="Proteomes" id="UP000054776"/>
    </source>
</evidence>
<proteinExistence type="predicted"/>
<protein>
    <submittedName>
        <fullName evidence="1">Uncharacterized protein</fullName>
    </submittedName>
</protein>
<dbReference type="Pfam" id="PF05380">
    <property type="entry name" value="Peptidase_A17"/>
    <property type="match status" value="1"/>
</dbReference>
<dbReference type="InParanoid" id="A0A0V0YRX3"/>
<dbReference type="InterPro" id="IPR008042">
    <property type="entry name" value="Retrotrans_Pao"/>
</dbReference>
<dbReference type="OrthoDB" id="5872779at2759"/>
<evidence type="ECO:0000313" key="1">
    <source>
        <dbReference type="EMBL" id="KRY03125.1"/>
    </source>
</evidence>
<sequence length="50" mass="5596">MAKSRVAPLKKMTLPRLGLMAAQMAAKLITFAYQEDGNPLSKTESRIFNR</sequence>
<accession>A0A0V0YRX3</accession>
<organism evidence="1 2">
    <name type="scientific">Trichinella spiralis</name>
    <name type="common">Trichina worm</name>
    <dbReference type="NCBI Taxonomy" id="6334"/>
    <lineage>
        <taxon>Eukaryota</taxon>
        <taxon>Metazoa</taxon>
        <taxon>Ecdysozoa</taxon>
        <taxon>Nematoda</taxon>
        <taxon>Enoplea</taxon>
        <taxon>Dorylaimia</taxon>
        <taxon>Trichinellida</taxon>
        <taxon>Trichinellidae</taxon>
        <taxon>Trichinella</taxon>
    </lineage>
</organism>
<comment type="caution">
    <text evidence="1">The sequence shown here is derived from an EMBL/GenBank/DDBJ whole genome shotgun (WGS) entry which is preliminary data.</text>
</comment>
<dbReference type="Proteomes" id="UP000054776">
    <property type="component" value="Unassembled WGS sequence"/>
</dbReference>
<dbReference type="EMBL" id="JYDH01005465">
    <property type="protein sequence ID" value="KRY03125.1"/>
    <property type="molecule type" value="Genomic_DNA"/>
</dbReference>
<gene>
    <name evidence="1" type="ORF">T01_5055</name>
</gene>
<keyword evidence="2" id="KW-1185">Reference proteome</keyword>
<name>A0A0V0YRX3_TRISP</name>